<dbReference type="EMBL" id="SFBH01000092">
    <property type="protein sequence ID" value="TRU34949.1"/>
    <property type="molecule type" value="Genomic_DNA"/>
</dbReference>
<keyword evidence="1" id="KW-0175">Coiled coil</keyword>
<proteinExistence type="predicted"/>
<dbReference type="InterPro" id="IPR003961">
    <property type="entry name" value="FN3_dom"/>
</dbReference>
<dbReference type="InterPro" id="IPR025874">
    <property type="entry name" value="DZR"/>
</dbReference>
<feature type="domain" description="4Fe-4S ferredoxin-type" evidence="2">
    <location>
        <begin position="315"/>
        <end position="346"/>
    </location>
</feature>
<evidence type="ECO:0000313" key="3">
    <source>
        <dbReference type="EMBL" id="TRU34949.1"/>
    </source>
</evidence>
<organism evidence="3 4">
    <name type="scientific">Microcystis aeruginosa Ma_MB_F_20061100_S20D</name>
    <dbReference type="NCBI Taxonomy" id="2486253"/>
    <lineage>
        <taxon>Bacteria</taxon>
        <taxon>Bacillati</taxon>
        <taxon>Cyanobacteriota</taxon>
        <taxon>Cyanophyceae</taxon>
        <taxon>Oscillatoriophycideae</taxon>
        <taxon>Chroococcales</taxon>
        <taxon>Microcystaceae</taxon>
        <taxon>Microcystis</taxon>
    </lineage>
</organism>
<accession>A0A552EKG5</accession>
<protein>
    <recommendedName>
        <fullName evidence="2">4Fe-4S ferredoxin-type domain-containing protein</fullName>
    </recommendedName>
</protein>
<dbReference type="Gene3D" id="2.60.40.10">
    <property type="entry name" value="Immunoglobulins"/>
    <property type="match status" value="2"/>
</dbReference>
<dbReference type="PROSITE" id="PS51379">
    <property type="entry name" value="4FE4S_FER_2"/>
    <property type="match status" value="1"/>
</dbReference>
<sequence>MSEVSRPNFYELLEIDPSQPWSDGEFSKILKIKQGEWTKKTKNPKYKVEYTGYLQMVKLIEQIMKDPKSREQERKQTLESQSKQAQIFKQQFEGDLKGIVAKGYILESEVKNLITKFSSVFSESEIRRQISNLGIEIKTKEEADNPENIKINNIDKTKIGEIENNLKSLNQQDLYNFLGLPKTTRTDELCAAASNRYEEIKKTGQSTAEASAIMALAGHAKTFFKDDEKRKIYDFSLSLQVFQSLEEAIDNITLHEKIIYGKQFTYLLELAFSRGIDVEKAKKHIITYGRNKKIAVEMAGVEAVKQKIACPQCQTINERDQDFCSNCGSSLKIKCPSCGLISSIENRVCSKCSFPIGNESIVRRYLVESQKLIHQKFYEDAVNHLNLTQQAWSSPLISQTLNDDLSKQISQLKSEAEQKKQNLINCQQQLNHAINERLYYEARRILQQLKLEFASLDLNREESKIEAEIHKAESELEKVRQLETQGEDPIDLYQKVLSICKDCQAAKDALAKTPPLPASQLSANKSHKIINLSWQASPSKKVGYTIIRKYHSQPISSKDGEQLDTIFSTSYDDNTVESGKPVYYAIYTNREGVLAVNSAQLEQPILLTSEVSNLVAQAMDTQVNLTWTHPQNVTEIQIYRSTKPFNTSNQGERVEVINISNVIDKNLENGKKYYYLIYSLFKNYDGSLIKSQGITIDVIPEKPPSPLEDLTIEVIKTDPYYQLKLSWQLPTKGEGAVLQSDSFPDFGKTHLLPQGSLSEYGKVLQETNTSVTITIEKKGIFYFTPILLFQKNAYLGKTREYVNVDDVSNLKCQKQTNEIQVRWNWPENCQEIILSHGERQFPSSHKDSNATHIKVTKNQYNLKGYYPITSITNRDYFIVVYAVFNKAGQTLIASGLNESARVRISLSTLMKINYEISREKKGFGLFKGKLLLIININGKGQMPDLVLVYKQGGKPIKKTDGETALTILSTILQEDKTTFTYELKEQNRCYGSLFLANDSLYESQGGYVRINKPEIDKLEMF</sequence>
<dbReference type="SUPFAM" id="SSF49265">
    <property type="entry name" value="Fibronectin type III"/>
    <property type="match status" value="1"/>
</dbReference>
<name>A0A552EKG5_MICAE</name>
<dbReference type="InterPro" id="IPR017896">
    <property type="entry name" value="4Fe4S_Fe-S-bd"/>
</dbReference>
<feature type="coiled-coil region" evidence="1">
    <location>
        <begin position="402"/>
        <end position="485"/>
    </location>
</feature>
<dbReference type="Pfam" id="PF12773">
    <property type="entry name" value="DZR"/>
    <property type="match status" value="1"/>
</dbReference>
<gene>
    <name evidence="3" type="ORF">EWV78_12015</name>
</gene>
<dbReference type="Proteomes" id="UP000315113">
    <property type="component" value="Unassembled WGS sequence"/>
</dbReference>
<dbReference type="AlphaFoldDB" id="A0A552EKG5"/>
<evidence type="ECO:0000256" key="1">
    <source>
        <dbReference type="SAM" id="Coils"/>
    </source>
</evidence>
<evidence type="ECO:0000313" key="4">
    <source>
        <dbReference type="Proteomes" id="UP000315113"/>
    </source>
</evidence>
<dbReference type="InterPro" id="IPR013783">
    <property type="entry name" value="Ig-like_fold"/>
</dbReference>
<dbReference type="SMART" id="SM00060">
    <property type="entry name" value="FN3"/>
    <property type="match status" value="2"/>
</dbReference>
<evidence type="ECO:0000259" key="2">
    <source>
        <dbReference type="PROSITE" id="PS51379"/>
    </source>
</evidence>
<comment type="caution">
    <text evidence="3">The sequence shown here is derived from an EMBL/GenBank/DDBJ whole genome shotgun (WGS) entry which is preliminary data.</text>
</comment>
<reference evidence="3 4" key="1">
    <citation type="submission" date="2019-01" db="EMBL/GenBank/DDBJ databases">
        <title>Coherence of Microcystis species and biogeography revealed through population genomics.</title>
        <authorList>
            <person name="Perez-Carrascal O.M."/>
            <person name="Terrat Y."/>
            <person name="Giani A."/>
            <person name="Fortin N."/>
            <person name="Tromas N."/>
            <person name="Shapiro B.J."/>
        </authorList>
    </citation>
    <scope>NUCLEOTIDE SEQUENCE [LARGE SCALE GENOMIC DNA]</scope>
    <source>
        <strain evidence="3">Ma_MB_F_20061100_S20D</strain>
    </source>
</reference>
<dbReference type="InterPro" id="IPR036116">
    <property type="entry name" value="FN3_sf"/>
</dbReference>